<dbReference type="InterPro" id="IPR011320">
    <property type="entry name" value="RNase_H1_N"/>
</dbReference>
<dbReference type="SUPFAM" id="SSF55658">
    <property type="entry name" value="L9 N-domain-like"/>
    <property type="match status" value="1"/>
</dbReference>
<evidence type="ECO:0000313" key="2">
    <source>
        <dbReference type="EMBL" id="PAV21618.1"/>
    </source>
</evidence>
<gene>
    <name evidence="2" type="ORF">PNOK_0157500</name>
</gene>
<dbReference type="Pfam" id="PF01693">
    <property type="entry name" value="Cauli_VI"/>
    <property type="match status" value="1"/>
</dbReference>
<dbReference type="EMBL" id="NBII01000002">
    <property type="protein sequence ID" value="PAV21618.1"/>
    <property type="molecule type" value="Genomic_DNA"/>
</dbReference>
<dbReference type="AlphaFoldDB" id="A0A286UPW3"/>
<dbReference type="InterPro" id="IPR009027">
    <property type="entry name" value="Ribosomal_bL9/RNase_H1_N"/>
</dbReference>
<organism evidence="2 3">
    <name type="scientific">Pyrrhoderma noxium</name>
    <dbReference type="NCBI Taxonomy" id="2282107"/>
    <lineage>
        <taxon>Eukaryota</taxon>
        <taxon>Fungi</taxon>
        <taxon>Dikarya</taxon>
        <taxon>Basidiomycota</taxon>
        <taxon>Agaricomycotina</taxon>
        <taxon>Agaricomycetes</taxon>
        <taxon>Hymenochaetales</taxon>
        <taxon>Hymenochaetaceae</taxon>
        <taxon>Pyrrhoderma</taxon>
    </lineage>
</organism>
<protein>
    <recommendedName>
        <fullName evidence="1">Ribonuclease H1 N-terminal domain-containing protein</fullName>
    </recommendedName>
</protein>
<dbReference type="InterPro" id="IPR037056">
    <property type="entry name" value="RNase_H1_N_sf"/>
</dbReference>
<evidence type="ECO:0000313" key="3">
    <source>
        <dbReference type="Proteomes" id="UP000217199"/>
    </source>
</evidence>
<sequence length="372" mass="42112">MMSVSSASDSHPSEITVTVKFNDIDGAHLNTFYYKRTTVAPPTSSFSFSTSGVNFTLTPIGNLSLTPQKYFVNSALKPRYVIDTASGSNSETEEWETCSEASLPFDYDMHKGSACTTPSESTDKKECIEMEKYENSDSEETLMGISRTGEGGIVNMASSNTTQELHYENGKKDFDLSNDLDREKDESAQCEGEELLQEIDTQEVEQGLRSFLDVPNPSIDAITRFWLLRYSYYQDYKKLQRYYVVTKGTCTGIFTSGVLTSEYVTFVPRGFRKSIEGLDEAIIYYLSSYREIIPSLQKRMEDQIQGLTDKDQIDRYYVVAIGRRPGIYVDCETYRAQVDEVSGAVGKSFNLRSQAIQWYNQLLHKGKVMIRS</sequence>
<dbReference type="Gene3D" id="3.40.970.10">
    <property type="entry name" value="Ribonuclease H1, N-terminal domain"/>
    <property type="match status" value="1"/>
</dbReference>
<keyword evidence="3" id="KW-1185">Reference proteome</keyword>
<reference evidence="2 3" key="1">
    <citation type="journal article" date="2017" name="Mol. Ecol.">
        <title>Comparative and population genomic landscape of Phellinus noxius: A hypervariable fungus causing root rot in trees.</title>
        <authorList>
            <person name="Chung C.L."/>
            <person name="Lee T.J."/>
            <person name="Akiba M."/>
            <person name="Lee H.H."/>
            <person name="Kuo T.H."/>
            <person name="Liu D."/>
            <person name="Ke H.M."/>
            <person name="Yokoi T."/>
            <person name="Roa M.B."/>
            <person name="Lu M.J."/>
            <person name="Chang Y.Y."/>
            <person name="Ann P.J."/>
            <person name="Tsai J.N."/>
            <person name="Chen C.Y."/>
            <person name="Tzean S.S."/>
            <person name="Ota Y."/>
            <person name="Hattori T."/>
            <person name="Sahashi N."/>
            <person name="Liou R.F."/>
            <person name="Kikuchi T."/>
            <person name="Tsai I.J."/>
        </authorList>
    </citation>
    <scope>NUCLEOTIDE SEQUENCE [LARGE SCALE GENOMIC DNA]</scope>
    <source>
        <strain evidence="2 3">FFPRI411160</strain>
    </source>
</reference>
<evidence type="ECO:0000259" key="1">
    <source>
        <dbReference type="Pfam" id="PF01693"/>
    </source>
</evidence>
<dbReference type="Proteomes" id="UP000217199">
    <property type="component" value="Unassembled WGS sequence"/>
</dbReference>
<proteinExistence type="predicted"/>
<accession>A0A286UPW3</accession>
<dbReference type="InParanoid" id="A0A286UPW3"/>
<comment type="caution">
    <text evidence="2">The sequence shown here is derived from an EMBL/GenBank/DDBJ whole genome shotgun (WGS) entry which is preliminary data.</text>
</comment>
<dbReference type="OrthoDB" id="3270804at2759"/>
<feature type="domain" description="Ribonuclease H1 N-terminal" evidence="1">
    <location>
        <begin position="315"/>
        <end position="358"/>
    </location>
</feature>
<name>A0A286UPW3_9AGAM</name>